<accession>A0ABU9MRJ5</accession>
<dbReference type="InterPro" id="IPR010432">
    <property type="entry name" value="RDD"/>
</dbReference>
<proteinExistence type="predicted"/>
<dbReference type="Pfam" id="PF06271">
    <property type="entry name" value="RDD"/>
    <property type="match status" value="1"/>
</dbReference>
<comment type="caution">
    <text evidence="8">The sequence shown here is derived from an EMBL/GenBank/DDBJ whole genome shotgun (WGS) entry which is preliminary data.</text>
</comment>
<dbReference type="Proteomes" id="UP001447008">
    <property type="component" value="Unassembled WGS sequence"/>
</dbReference>
<evidence type="ECO:0000313" key="9">
    <source>
        <dbReference type="Proteomes" id="UP001447008"/>
    </source>
</evidence>
<evidence type="ECO:0000256" key="2">
    <source>
        <dbReference type="ARBA" id="ARBA00022475"/>
    </source>
</evidence>
<evidence type="ECO:0000256" key="6">
    <source>
        <dbReference type="SAM" id="Phobius"/>
    </source>
</evidence>
<reference evidence="8 9" key="1">
    <citation type="submission" date="2024-03" db="EMBL/GenBank/DDBJ databases">
        <title>Pseudoalteromonas qingdaonensis sp. nov., isolated from the intestines of marine benthic organisms.</title>
        <authorList>
            <person name="Lin X."/>
            <person name="Fang S."/>
            <person name="Hu X."/>
        </authorList>
    </citation>
    <scope>NUCLEOTIDE SEQUENCE [LARGE SCALE GENOMIC DNA]</scope>
    <source>
        <strain evidence="8 9">YIC-827</strain>
    </source>
</reference>
<dbReference type="InterPro" id="IPR051791">
    <property type="entry name" value="Pra-immunoreactive"/>
</dbReference>
<dbReference type="EMBL" id="JBCGCU010000001">
    <property type="protein sequence ID" value="MEM0513939.1"/>
    <property type="molecule type" value="Genomic_DNA"/>
</dbReference>
<evidence type="ECO:0000259" key="7">
    <source>
        <dbReference type="Pfam" id="PF06271"/>
    </source>
</evidence>
<dbReference type="PANTHER" id="PTHR36115">
    <property type="entry name" value="PROLINE-RICH ANTIGEN HOMOLOG-RELATED"/>
    <property type="match status" value="1"/>
</dbReference>
<organism evidence="8 9">
    <name type="scientific">Pseudoalteromonas qingdaonensis</name>
    <dbReference type="NCBI Taxonomy" id="3131913"/>
    <lineage>
        <taxon>Bacteria</taxon>
        <taxon>Pseudomonadati</taxon>
        <taxon>Pseudomonadota</taxon>
        <taxon>Gammaproteobacteria</taxon>
        <taxon>Alteromonadales</taxon>
        <taxon>Pseudoalteromonadaceae</taxon>
        <taxon>Pseudoalteromonas</taxon>
    </lineage>
</organism>
<dbReference type="RefSeq" id="WP_342675488.1">
    <property type="nucleotide sequence ID" value="NZ_JBCGCU010000001.1"/>
</dbReference>
<keyword evidence="9" id="KW-1185">Reference proteome</keyword>
<evidence type="ECO:0000256" key="1">
    <source>
        <dbReference type="ARBA" id="ARBA00004651"/>
    </source>
</evidence>
<evidence type="ECO:0000256" key="5">
    <source>
        <dbReference type="ARBA" id="ARBA00023136"/>
    </source>
</evidence>
<keyword evidence="5 6" id="KW-0472">Membrane</keyword>
<feature type="transmembrane region" description="Helical" evidence="6">
    <location>
        <begin position="21"/>
        <end position="47"/>
    </location>
</feature>
<name>A0ABU9MRJ5_9GAMM</name>
<evidence type="ECO:0000256" key="3">
    <source>
        <dbReference type="ARBA" id="ARBA00022692"/>
    </source>
</evidence>
<evidence type="ECO:0000256" key="4">
    <source>
        <dbReference type="ARBA" id="ARBA00022989"/>
    </source>
</evidence>
<keyword evidence="2" id="KW-1003">Cell membrane</keyword>
<keyword evidence="4 6" id="KW-1133">Transmembrane helix</keyword>
<gene>
    <name evidence="8" type="ORF">WCN91_00560</name>
</gene>
<comment type="subcellular location">
    <subcellularLocation>
        <location evidence="1">Cell membrane</location>
        <topology evidence="1">Multi-pass membrane protein</topology>
    </subcellularLocation>
</comment>
<protein>
    <submittedName>
        <fullName evidence="8">RDD family protein</fullName>
    </submittedName>
</protein>
<feature type="transmembrane region" description="Helical" evidence="6">
    <location>
        <begin position="67"/>
        <end position="86"/>
    </location>
</feature>
<keyword evidence="3 6" id="KW-0812">Transmembrane</keyword>
<sequence>MSSNSAPAGIGRRLASLIYDGLVVIAFAMLTTVVFLLLVQAGVSLGWIAMGEAEDVAALIQENTVLYVIRDILLVLVSISFFGYFWSKSGQTIGMRAWRLQVRRLDGSLPTFWQGAWRSLAALLGLGNLLVLVDFKNKRALQDYLSGCEVVTLSKEDNKKVYRALD</sequence>
<dbReference type="PANTHER" id="PTHR36115:SF10">
    <property type="entry name" value="RDD DOMAIN-CONTAINING PROTEIN"/>
    <property type="match status" value="1"/>
</dbReference>
<evidence type="ECO:0000313" key="8">
    <source>
        <dbReference type="EMBL" id="MEM0513939.1"/>
    </source>
</evidence>
<feature type="domain" description="RDD" evidence="7">
    <location>
        <begin position="8"/>
        <end position="146"/>
    </location>
</feature>